<accession>A0ABP9P547</accession>
<keyword evidence="4 6" id="KW-0067">ATP-binding</keyword>
<evidence type="ECO:0000313" key="10">
    <source>
        <dbReference type="EMBL" id="GAA5140727.1"/>
    </source>
</evidence>
<keyword evidence="3 6" id="KW-0547">Nucleotide-binding</keyword>
<dbReference type="SUPFAM" id="SSF51246">
    <property type="entry name" value="Rudiment single hybrid motif"/>
    <property type="match status" value="1"/>
</dbReference>
<dbReference type="Gene3D" id="2.40.50.100">
    <property type="match status" value="1"/>
</dbReference>
<comment type="cofactor">
    <cofactor evidence="1">
        <name>biotin</name>
        <dbReference type="ChEBI" id="CHEBI:57586"/>
    </cofactor>
</comment>
<organism evidence="10 11">
    <name type="scientific">Nocardioides marinquilinus</name>
    <dbReference type="NCBI Taxonomy" id="1210400"/>
    <lineage>
        <taxon>Bacteria</taxon>
        <taxon>Bacillati</taxon>
        <taxon>Actinomycetota</taxon>
        <taxon>Actinomycetes</taxon>
        <taxon>Propionibacteriales</taxon>
        <taxon>Nocardioidaceae</taxon>
        <taxon>Nocardioides</taxon>
    </lineage>
</organism>
<evidence type="ECO:0000256" key="2">
    <source>
        <dbReference type="ARBA" id="ARBA00022598"/>
    </source>
</evidence>
<evidence type="ECO:0000259" key="9">
    <source>
        <dbReference type="PROSITE" id="PS50979"/>
    </source>
</evidence>
<protein>
    <submittedName>
        <fullName evidence="10">Acetyl-CoA carboxylase biotin carboxylase subunit</fullName>
    </submittedName>
</protein>
<dbReference type="PROSITE" id="PS50979">
    <property type="entry name" value="BC"/>
    <property type="match status" value="1"/>
</dbReference>
<name>A0ABP9P547_9ACTN</name>
<dbReference type="InterPro" id="IPR005479">
    <property type="entry name" value="CPAse_ATP-bd"/>
</dbReference>
<dbReference type="InterPro" id="IPR016185">
    <property type="entry name" value="PreATP-grasp_dom_sf"/>
</dbReference>
<feature type="domain" description="Lipoyl-binding" evidence="7">
    <location>
        <begin position="548"/>
        <end position="624"/>
    </location>
</feature>
<reference evidence="11" key="1">
    <citation type="journal article" date="2019" name="Int. J. Syst. Evol. Microbiol.">
        <title>The Global Catalogue of Microorganisms (GCM) 10K type strain sequencing project: providing services to taxonomists for standard genome sequencing and annotation.</title>
        <authorList>
            <consortium name="The Broad Institute Genomics Platform"/>
            <consortium name="The Broad Institute Genome Sequencing Center for Infectious Disease"/>
            <person name="Wu L."/>
            <person name="Ma J."/>
        </authorList>
    </citation>
    <scope>NUCLEOTIDE SEQUENCE [LARGE SCALE GENOMIC DNA]</scope>
    <source>
        <strain evidence="11">JCM 18459</strain>
    </source>
</reference>
<evidence type="ECO:0000256" key="1">
    <source>
        <dbReference type="ARBA" id="ARBA00001953"/>
    </source>
</evidence>
<dbReference type="InterPro" id="IPR001882">
    <property type="entry name" value="Biotin_BS"/>
</dbReference>
<evidence type="ECO:0000256" key="6">
    <source>
        <dbReference type="PROSITE-ProRule" id="PRU00409"/>
    </source>
</evidence>
<dbReference type="InterPro" id="IPR011764">
    <property type="entry name" value="Biotin_carboxylation_dom"/>
</dbReference>
<dbReference type="PANTHER" id="PTHR18866:SF126">
    <property type="entry name" value="BIOTIN CARBOXYLASE"/>
    <property type="match status" value="1"/>
</dbReference>
<dbReference type="PROSITE" id="PS50975">
    <property type="entry name" value="ATP_GRASP"/>
    <property type="match status" value="1"/>
</dbReference>
<dbReference type="PROSITE" id="PS00866">
    <property type="entry name" value="CPSASE_1"/>
    <property type="match status" value="1"/>
</dbReference>
<keyword evidence="2" id="KW-0436">Ligase</keyword>
<dbReference type="PROSITE" id="PS00188">
    <property type="entry name" value="BIOTIN"/>
    <property type="match status" value="1"/>
</dbReference>
<dbReference type="InterPro" id="IPR050856">
    <property type="entry name" value="Biotin_carboxylase_complex"/>
</dbReference>
<dbReference type="SUPFAM" id="SSF52440">
    <property type="entry name" value="PreATP-grasp domain"/>
    <property type="match status" value="1"/>
</dbReference>
<dbReference type="Pfam" id="PF00364">
    <property type="entry name" value="Biotin_lipoyl"/>
    <property type="match status" value="1"/>
</dbReference>
<keyword evidence="11" id="KW-1185">Reference proteome</keyword>
<dbReference type="InterPro" id="IPR005482">
    <property type="entry name" value="Biotin_COase_C"/>
</dbReference>
<dbReference type="InterPro" id="IPR011054">
    <property type="entry name" value="Rudment_hybrid_motif"/>
</dbReference>
<dbReference type="Pfam" id="PF02785">
    <property type="entry name" value="Biotin_carb_C"/>
    <property type="match status" value="1"/>
</dbReference>
<dbReference type="PANTHER" id="PTHR18866">
    <property type="entry name" value="CARBOXYLASE:PYRUVATE/ACETYL-COA/PROPIONYL-COA CARBOXYLASE"/>
    <property type="match status" value="1"/>
</dbReference>
<evidence type="ECO:0000313" key="11">
    <source>
        <dbReference type="Proteomes" id="UP001500221"/>
    </source>
</evidence>
<dbReference type="Gene3D" id="3.30.470.20">
    <property type="entry name" value="ATP-grasp fold, B domain"/>
    <property type="match status" value="1"/>
</dbReference>
<dbReference type="PROSITE" id="PS50968">
    <property type="entry name" value="BIOTINYL_LIPOYL"/>
    <property type="match status" value="1"/>
</dbReference>
<dbReference type="InterPro" id="IPR000089">
    <property type="entry name" value="Biotin_lipoyl"/>
</dbReference>
<proteinExistence type="predicted"/>
<evidence type="ECO:0000256" key="4">
    <source>
        <dbReference type="ARBA" id="ARBA00022840"/>
    </source>
</evidence>
<dbReference type="SUPFAM" id="SSF51230">
    <property type="entry name" value="Single hybrid motif"/>
    <property type="match status" value="1"/>
</dbReference>
<evidence type="ECO:0000256" key="5">
    <source>
        <dbReference type="ARBA" id="ARBA00023267"/>
    </source>
</evidence>
<gene>
    <name evidence="10" type="ORF">GCM10023340_01320</name>
</gene>
<dbReference type="Pfam" id="PF00289">
    <property type="entry name" value="Biotin_carb_N"/>
    <property type="match status" value="1"/>
</dbReference>
<dbReference type="PROSITE" id="PS00867">
    <property type="entry name" value="CPSASE_2"/>
    <property type="match status" value="1"/>
</dbReference>
<dbReference type="InterPro" id="IPR011761">
    <property type="entry name" value="ATP-grasp"/>
</dbReference>
<keyword evidence="5" id="KW-0092">Biotin</keyword>
<dbReference type="Proteomes" id="UP001500221">
    <property type="component" value="Unassembled WGS sequence"/>
</dbReference>
<dbReference type="SMART" id="SM00878">
    <property type="entry name" value="Biotin_carb_C"/>
    <property type="match status" value="1"/>
</dbReference>
<evidence type="ECO:0000259" key="7">
    <source>
        <dbReference type="PROSITE" id="PS50968"/>
    </source>
</evidence>
<feature type="domain" description="Biotin carboxylation" evidence="9">
    <location>
        <begin position="5"/>
        <end position="429"/>
    </location>
</feature>
<dbReference type="InterPro" id="IPR011053">
    <property type="entry name" value="Single_hybrid_motif"/>
</dbReference>
<dbReference type="Pfam" id="PF02786">
    <property type="entry name" value="CPSase_L_D2"/>
    <property type="match status" value="1"/>
</dbReference>
<evidence type="ECO:0000256" key="3">
    <source>
        <dbReference type="ARBA" id="ARBA00022741"/>
    </source>
</evidence>
<dbReference type="CDD" id="cd06850">
    <property type="entry name" value="biotinyl_domain"/>
    <property type="match status" value="1"/>
</dbReference>
<evidence type="ECO:0000259" key="8">
    <source>
        <dbReference type="PROSITE" id="PS50975"/>
    </source>
</evidence>
<dbReference type="EMBL" id="BAABKG010000001">
    <property type="protein sequence ID" value="GAA5140727.1"/>
    <property type="molecule type" value="Genomic_DNA"/>
</dbReference>
<comment type="caution">
    <text evidence="10">The sequence shown here is derived from an EMBL/GenBank/DDBJ whole genome shotgun (WGS) entry which is preliminary data.</text>
</comment>
<dbReference type="SUPFAM" id="SSF56059">
    <property type="entry name" value="Glutathione synthetase ATP-binding domain-like"/>
    <property type="match status" value="1"/>
</dbReference>
<feature type="domain" description="ATP-grasp" evidence="8">
    <location>
        <begin position="94"/>
        <end position="302"/>
    </location>
</feature>
<dbReference type="InterPro" id="IPR005481">
    <property type="entry name" value="BC-like_N"/>
</dbReference>
<sequence length="629" mass="66649">MTMQTLHTVLVANRGEIALRVMRTARRLGLRTVAVFTDLDARAPHVRAADDAVLVPSYLDVDAVVRAAVESGADVVHPGYGFLSERAPFAAALAEAGIALAGPSAEVMRLMGRKDAARDVAVQAGVPVVPTGDDADYPVLVKAAAGGGGKGMRVVRSAAEMDDAVAAARREALAAFGDDTMLVEKYVESGRHVEVQVMADAHGTVLHLGERDCSAQRRHQKVLEESPAPTVDDATRVRLHEAAVALARQVGYTGAGTVEFLLDNATGEFYFLEMNTRLQVEHPVTEAVTGLDLVELQLVVADGRPLPLTQDDVRTDGHAIEARVYAEDAFGGFLPQAGATSIVRWPTDVRVDHALEPNQVVSTAYDPMLGKVVAHGPDREAARQALVRALDDVAILGLTTNAGFLRALVASEAFAENRIDTAWLDRVDLDAEVPRPDDELPRRLCAWVSAMLTAADSGHPFASDGFRLGAPPAPTLVELDRDVVVDRGDDTTGTVDGVPFRQLSAADHVLEAVVDGRRVRAVVNVQPDVVEAAWRGQRFTFTRPDRLAGAAAASDGSIAAPMPGTVLDVRVTAGDVVAEGDVLGVMEAMKMELSLTAPFAGTVTEVDAVAGRQVPLGAILFVVTQEDDA</sequence>